<dbReference type="GO" id="GO:0031625">
    <property type="term" value="F:ubiquitin protein ligase binding"/>
    <property type="evidence" value="ECO:0007669"/>
    <property type="project" value="InterPro"/>
</dbReference>
<reference evidence="8 9" key="1">
    <citation type="submission" date="2011-02" db="EMBL/GenBank/DDBJ databases">
        <title>The Genome Sequence of Sphaeroforma arctica JP610.</title>
        <authorList>
            <consortium name="The Broad Institute Genome Sequencing Platform"/>
            <person name="Russ C."/>
            <person name="Cuomo C."/>
            <person name="Young S.K."/>
            <person name="Zeng Q."/>
            <person name="Gargeya S."/>
            <person name="Alvarado L."/>
            <person name="Berlin A."/>
            <person name="Chapman S.B."/>
            <person name="Chen Z."/>
            <person name="Freedman E."/>
            <person name="Gellesch M."/>
            <person name="Goldberg J."/>
            <person name="Griggs A."/>
            <person name="Gujja S."/>
            <person name="Heilman E."/>
            <person name="Heiman D."/>
            <person name="Howarth C."/>
            <person name="Mehta T."/>
            <person name="Neiman D."/>
            <person name="Pearson M."/>
            <person name="Roberts A."/>
            <person name="Saif S."/>
            <person name="Shea T."/>
            <person name="Shenoy N."/>
            <person name="Sisk P."/>
            <person name="Stolte C."/>
            <person name="Sykes S."/>
            <person name="White J."/>
            <person name="Yandava C."/>
            <person name="Burger G."/>
            <person name="Gray M.W."/>
            <person name="Holland P.W.H."/>
            <person name="King N."/>
            <person name="Lang F.B.F."/>
            <person name="Roger A.J."/>
            <person name="Ruiz-Trillo I."/>
            <person name="Haas B."/>
            <person name="Nusbaum C."/>
            <person name="Birren B."/>
        </authorList>
    </citation>
    <scope>NUCLEOTIDE SEQUENCE [LARGE SCALE GENOMIC DNA]</scope>
    <source>
        <strain evidence="8 9">JP610</strain>
    </source>
</reference>
<dbReference type="SUPFAM" id="SSF75632">
    <property type="entry name" value="Cullin homology domain"/>
    <property type="match status" value="1"/>
</dbReference>
<dbReference type="PANTHER" id="PTHR11932">
    <property type="entry name" value="CULLIN"/>
    <property type="match status" value="1"/>
</dbReference>
<dbReference type="Proteomes" id="UP000054560">
    <property type="component" value="Unassembled WGS sequence"/>
</dbReference>
<dbReference type="FunFam" id="1.10.10.10:FF:000014">
    <property type="entry name" value="Cullin 1"/>
    <property type="match status" value="1"/>
</dbReference>
<dbReference type="InterPro" id="IPR036390">
    <property type="entry name" value="WH_DNA-bd_sf"/>
</dbReference>
<evidence type="ECO:0000256" key="6">
    <source>
        <dbReference type="RuleBase" id="RU003829"/>
    </source>
</evidence>
<evidence type="ECO:0000256" key="3">
    <source>
        <dbReference type="ARBA" id="ARBA00022786"/>
    </source>
</evidence>
<organism evidence="8 9">
    <name type="scientific">Sphaeroforma arctica JP610</name>
    <dbReference type="NCBI Taxonomy" id="667725"/>
    <lineage>
        <taxon>Eukaryota</taxon>
        <taxon>Ichthyosporea</taxon>
        <taxon>Ichthyophonida</taxon>
        <taxon>Sphaeroforma</taxon>
    </lineage>
</organism>
<dbReference type="Gene3D" id="3.30.230.130">
    <property type="entry name" value="Cullin, Chain C, Domain 2"/>
    <property type="match status" value="1"/>
</dbReference>
<protein>
    <recommendedName>
        <fullName evidence="7">Cullin family profile domain-containing protein</fullName>
    </recommendedName>
</protein>
<dbReference type="STRING" id="667725.A0A0L0FQZ1"/>
<dbReference type="PROSITE" id="PS01256">
    <property type="entry name" value="CULLIN_1"/>
    <property type="match status" value="1"/>
</dbReference>
<gene>
    <name evidence="8" type="ORF">SARC_08408</name>
</gene>
<name>A0A0L0FQZ1_9EUKA</name>
<evidence type="ECO:0000256" key="5">
    <source>
        <dbReference type="PROSITE-ProRule" id="PRU00330"/>
    </source>
</evidence>
<dbReference type="Gene3D" id="1.10.10.10">
    <property type="entry name" value="Winged helix-like DNA-binding domain superfamily/Winged helix DNA-binding domain"/>
    <property type="match status" value="1"/>
</dbReference>
<proteinExistence type="inferred from homology"/>
<dbReference type="SMART" id="SM00884">
    <property type="entry name" value="Cullin_Nedd8"/>
    <property type="match status" value="1"/>
</dbReference>
<dbReference type="InterPro" id="IPR036317">
    <property type="entry name" value="Cullin_homology_sf"/>
</dbReference>
<evidence type="ECO:0000259" key="7">
    <source>
        <dbReference type="PROSITE" id="PS50069"/>
    </source>
</evidence>
<evidence type="ECO:0000256" key="2">
    <source>
        <dbReference type="ARBA" id="ARBA00022499"/>
    </source>
</evidence>
<dbReference type="InterPro" id="IPR016158">
    <property type="entry name" value="Cullin_homology"/>
</dbReference>
<dbReference type="Gene3D" id="1.20.1310.10">
    <property type="entry name" value="Cullin Repeats"/>
    <property type="match status" value="4"/>
</dbReference>
<evidence type="ECO:0000313" key="9">
    <source>
        <dbReference type="Proteomes" id="UP000054560"/>
    </source>
</evidence>
<dbReference type="InterPro" id="IPR016157">
    <property type="entry name" value="Cullin_CS"/>
</dbReference>
<feature type="domain" description="Cullin family profile" evidence="7">
    <location>
        <begin position="369"/>
        <end position="601"/>
    </location>
</feature>
<dbReference type="GeneID" id="25908912"/>
<dbReference type="FunFam" id="1.20.1310.10:FF:000002">
    <property type="entry name" value="cullin-3 isoform X1"/>
    <property type="match status" value="1"/>
</dbReference>
<dbReference type="Pfam" id="PF00888">
    <property type="entry name" value="Cullin"/>
    <property type="match status" value="1"/>
</dbReference>
<dbReference type="eggNOG" id="KOG2166">
    <property type="taxonomic scope" value="Eukaryota"/>
</dbReference>
<dbReference type="GO" id="GO:0031461">
    <property type="term" value="C:cullin-RING ubiquitin ligase complex"/>
    <property type="evidence" value="ECO:0007669"/>
    <property type="project" value="InterPro"/>
</dbReference>
<dbReference type="InterPro" id="IPR019559">
    <property type="entry name" value="Cullin_neddylation_domain"/>
</dbReference>
<dbReference type="Pfam" id="PF10557">
    <property type="entry name" value="Cullin_Nedd8"/>
    <property type="match status" value="1"/>
</dbReference>
<evidence type="ECO:0000256" key="1">
    <source>
        <dbReference type="ARBA" id="ARBA00006019"/>
    </source>
</evidence>
<comment type="similarity">
    <text evidence="1 5 6">Belongs to the cullin family.</text>
</comment>
<dbReference type="InterPro" id="IPR001373">
    <property type="entry name" value="Cullin_N"/>
</dbReference>
<dbReference type="SUPFAM" id="SSF46785">
    <property type="entry name" value="Winged helix' DNA-binding domain"/>
    <property type="match status" value="1"/>
</dbReference>
<accession>A0A0L0FQZ1</accession>
<dbReference type="PROSITE" id="PS50069">
    <property type="entry name" value="CULLIN_2"/>
    <property type="match status" value="1"/>
</dbReference>
<dbReference type="EMBL" id="KQ242350">
    <property type="protein sequence ID" value="KNC79185.1"/>
    <property type="molecule type" value="Genomic_DNA"/>
</dbReference>
<evidence type="ECO:0000313" key="8">
    <source>
        <dbReference type="EMBL" id="KNC79185.1"/>
    </source>
</evidence>
<keyword evidence="3" id="KW-0833">Ubl conjugation pathway</keyword>
<keyword evidence="4" id="KW-0832">Ubl conjugation</keyword>
<dbReference type="OrthoDB" id="27073at2759"/>
<dbReference type="InterPro" id="IPR036388">
    <property type="entry name" value="WH-like_DNA-bd_sf"/>
</dbReference>
<dbReference type="InterPro" id="IPR016159">
    <property type="entry name" value="Cullin_repeat-like_dom_sf"/>
</dbReference>
<evidence type="ECO:0000256" key="4">
    <source>
        <dbReference type="ARBA" id="ARBA00022843"/>
    </source>
</evidence>
<dbReference type="AlphaFoldDB" id="A0A0L0FQZ1"/>
<dbReference type="InterPro" id="IPR045093">
    <property type="entry name" value="Cullin"/>
</dbReference>
<keyword evidence="2" id="KW-1017">Isopeptide bond</keyword>
<dbReference type="Pfam" id="PF26557">
    <property type="entry name" value="Cullin_AB"/>
    <property type="match status" value="1"/>
</dbReference>
<dbReference type="GO" id="GO:0006511">
    <property type="term" value="P:ubiquitin-dependent protein catabolic process"/>
    <property type="evidence" value="ECO:0007669"/>
    <property type="project" value="InterPro"/>
</dbReference>
<keyword evidence="9" id="KW-1185">Reference proteome</keyword>
<dbReference type="SMART" id="SM00182">
    <property type="entry name" value="CULLIN"/>
    <property type="match status" value="1"/>
</dbReference>
<sequence>MTPKEYMKLYTSIYDYCTRPATSFTARMTPTQVSGANIVGRELYQRLVDYLRAYILTIYDEIKDDMDDTLLEKFGTRWGTFQRTSKVVHGLFNYLNRYSIARDIAENRTDVYEISVMCVVQWREVIFMRLKEKLTSGLLKLIERERNGEAINTGLVTTVIDCYINLGQSFSNTPMLMYQTHFEGKFLQETTEYYQRESEAFLRENSTAEYMKKVEKRFDEEIKRVKTQVNRDSMSNMMDALTTVLIDKKIDIIHAEFKPLLAGEKIEDLGRMYRIVSRSNTDCMGKLRTEFEERVKTEGLELMTQVSANGTGDDPVTYVEALLSVHTKYHRMLELAFESNSDFQTQLDQACKRFMNTNAVTSAVKSSHRSPELLSKYCDGLLKKSAKNADTAELDKMLENAMVIFFYIEDKDVFQKYYRLNLVKRLIGKTSVSDEAENDMINRLKIACGCEYTNKLQRMLQDDRMSQELASEFTQKMSNVTEPDFQKLDFGIFVMATTNWPSEVYSEPALNLPKQTENYIKRFVDYYDGRHTGRKLHWLHKMSKGEIQMSVSGRKYTIAAHAYQITILELFNSADTLKYSDVQQTTGLEESLLTGHLGIILKAKILLTKTEGDLKSDSVLTFNSSFKNKKLKFNINQPIKTEQKKEAKQTDIQIEEGRKLAIQACVVRVMKMRKTLHHQELLKQVIEVLQSRFRPSVPKIKQAIEHLIEKDYMERLGDNNSYQYKA</sequence>
<dbReference type="RefSeq" id="XP_014153087.1">
    <property type="nucleotide sequence ID" value="XM_014297612.1"/>
</dbReference>
<dbReference type="FunFam" id="1.20.1310.10:FF:000019">
    <property type="entry name" value="Cullin 1"/>
    <property type="match status" value="1"/>
</dbReference>
<dbReference type="FunFam" id="1.20.1310.10:FF:000001">
    <property type="entry name" value="Cullin 3"/>
    <property type="match status" value="1"/>
</dbReference>
<dbReference type="SUPFAM" id="SSF74788">
    <property type="entry name" value="Cullin repeat-like"/>
    <property type="match status" value="1"/>
</dbReference>
<dbReference type="InterPro" id="IPR059120">
    <property type="entry name" value="Cullin-like_AB"/>
</dbReference>